<name>A0ABR0SSN1_9HYPO</name>
<dbReference type="Proteomes" id="UP001338125">
    <property type="component" value="Unassembled WGS sequence"/>
</dbReference>
<evidence type="ECO:0008006" key="3">
    <source>
        <dbReference type="Google" id="ProtNLM"/>
    </source>
</evidence>
<dbReference type="Gene3D" id="2.40.10.10">
    <property type="entry name" value="Trypsin-like serine proteases"/>
    <property type="match status" value="2"/>
</dbReference>
<reference evidence="1 2" key="1">
    <citation type="submission" date="2024-01" db="EMBL/GenBank/DDBJ databases">
        <title>Complete genome of Cladobotryum mycophilum ATHUM6906.</title>
        <authorList>
            <person name="Christinaki A.C."/>
            <person name="Myridakis A.I."/>
            <person name="Kouvelis V.N."/>
        </authorList>
    </citation>
    <scope>NUCLEOTIDE SEQUENCE [LARGE SCALE GENOMIC DNA]</scope>
    <source>
        <strain evidence="1 2">ATHUM6906</strain>
    </source>
</reference>
<dbReference type="EMBL" id="JAVFKD010000004">
    <property type="protein sequence ID" value="KAK5995168.1"/>
    <property type="molecule type" value="Genomic_DNA"/>
</dbReference>
<evidence type="ECO:0000313" key="1">
    <source>
        <dbReference type="EMBL" id="KAK5995168.1"/>
    </source>
</evidence>
<dbReference type="SUPFAM" id="SSF50494">
    <property type="entry name" value="Trypsin-like serine proteases"/>
    <property type="match status" value="1"/>
</dbReference>
<accession>A0ABR0SSN1</accession>
<organism evidence="1 2">
    <name type="scientific">Cladobotryum mycophilum</name>
    <dbReference type="NCBI Taxonomy" id="491253"/>
    <lineage>
        <taxon>Eukaryota</taxon>
        <taxon>Fungi</taxon>
        <taxon>Dikarya</taxon>
        <taxon>Ascomycota</taxon>
        <taxon>Pezizomycotina</taxon>
        <taxon>Sordariomycetes</taxon>
        <taxon>Hypocreomycetidae</taxon>
        <taxon>Hypocreales</taxon>
        <taxon>Hypocreaceae</taxon>
        <taxon>Cladobotryum</taxon>
    </lineage>
</organism>
<gene>
    <name evidence="1" type="ORF">PT974_03565</name>
</gene>
<proteinExistence type="predicted"/>
<sequence length="212" mass="23512">MASESGFELNPELYDVAWDRLPRAEERGGLQFSQNQTRSEWIVKLKFMQGDERSGTGFYVNIPDTEYHVLMTAGHNLIDKKGDLSTNIEIHPPPAVTSSSDWKVLISPSYKEHPEVSNPDVDWGVILIPRKDESPRGFGFSLKLAYDDLYNEELTVGGYREATAAGTPDISTGCCLASRPDHLEYDVATQKGLSGSPVFIAYKGHDTAICIQ</sequence>
<evidence type="ECO:0000313" key="2">
    <source>
        <dbReference type="Proteomes" id="UP001338125"/>
    </source>
</evidence>
<dbReference type="InterPro" id="IPR043504">
    <property type="entry name" value="Peptidase_S1_PA_chymotrypsin"/>
</dbReference>
<protein>
    <recommendedName>
        <fullName evidence="3">Serine protease</fullName>
    </recommendedName>
</protein>
<keyword evidence="2" id="KW-1185">Reference proteome</keyword>
<dbReference type="InterPro" id="IPR009003">
    <property type="entry name" value="Peptidase_S1_PA"/>
</dbReference>
<comment type="caution">
    <text evidence="1">The sequence shown here is derived from an EMBL/GenBank/DDBJ whole genome shotgun (WGS) entry which is preliminary data.</text>
</comment>